<accession>A0A543PNP2</accession>
<evidence type="ECO:0000313" key="1">
    <source>
        <dbReference type="EMBL" id="TQN45696.1"/>
    </source>
</evidence>
<dbReference type="OrthoDB" id="3780290at2"/>
<organism evidence="1 2">
    <name type="scientific">Humibacillus xanthopallidus</name>
    <dbReference type="NCBI Taxonomy" id="412689"/>
    <lineage>
        <taxon>Bacteria</taxon>
        <taxon>Bacillati</taxon>
        <taxon>Actinomycetota</taxon>
        <taxon>Actinomycetes</taxon>
        <taxon>Micrococcales</taxon>
        <taxon>Intrasporangiaceae</taxon>
        <taxon>Humibacillus</taxon>
    </lineage>
</organism>
<dbReference type="Proteomes" id="UP000320085">
    <property type="component" value="Unassembled WGS sequence"/>
</dbReference>
<dbReference type="EMBL" id="VFQF01000002">
    <property type="protein sequence ID" value="TQN45696.1"/>
    <property type="molecule type" value="Genomic_DNA"/>
</dbReference>
<sequence length="157" mass="17444">MNERPWHLTDPEQTLRDVERLCPFELDSVIVAAVELGSQKVVDARVAMTGELSDDYAGSDLVRDLATDMVPERWASGREGHGITHVLVTVVCRNGRVVFTSRESSWFRAWRYANHFRGAFDGDVYIVTPHGWGGILDDRAGFEPALRVDAVTGRGSA</sequence>
<evidence type="ECO:0000313" key="2">
    <source>
        <dbReference type="Proteomes" id="UP000320085"/>
    </source>
</evidence>
<comment type="caution">
    <text evidence="1">The sequence shown here is derived from an EMBL/GenBank/DDBJ whole genome shotgun (WGS) entry which is preliminary data.</text>
</comment>
<dbReference type="RefSeq" id="WP_141822306.1">
    <property type="nucleotide sequence ID" value="NZ_BAAAQC010000010.1"/>
</dbReference>
<reference evidence="1 2" key="1">
    <citation type="submission" date="2019-06" db="EMBL/GenBank/DDBJ databases">
        <title>Sequencing the genomes of 1000 actinobacteria strains.</title>
        <authorList>
            <person name="Klenk H.-P."/>
        </authorList>
    </citation>
    <scope>NUCLEOTIDE SEQUENCE [LARGE SCALE GENOMIC DNA]</scope>
    <source>
        <strain evidence="1 2">DSM 21776</strain>
    </source>
</reference>
<gene>
    <name evidence="1" type="ORF">FHX52_2396</name>
</gene>
<proteinExistence type="predicted"/>
<dbReference type="AlphaFoldDB" id="A0A543PNP2"/>
<protein>
    <submittedName>
        <fullName evidence="1">Uncharacterized protein</fullName>
    </submittedName>
</protein>
<name>A0A543PNP2_9MICO</name>